<organism evidence="3">
    <name type="scientific">uncultured Gemmatimonadota bacterium</name>
    <dbReference type="NCBI Taxonomy" id="203437"/>
    <lineage>
        <taxon>Bacteria</taxon>
        <taxon>Pseudomonadati</taxon>
        <taxon>Gemmatimonadota</taxon>
        <taxon>environmental samples</taxon>
    </lineage>
</organism>
<dbReference type="InterPro" id="IPR011990">
    <property type="entry name" value="TPR-like_helical_dom_sf"/>
</dbReference>
<feature type="region of interest" description="Disordered" evidence="1">
    <location>
        <begin position="239"/>
        <end position="317"/>
    </location>
</feature>
<dbReference type="InterPro" id="IPR051677">
    <property type="entry name" value="AfsR-DnrI-RedD_regulator"/>
</dbReference>
<gene>
    <name evidence="3" type="ORF">AVDCRST_MAG68-582</name>
</gene>
<protein>
    <recommendedName>
        <fullName evidence="2">Bacterial transcriptional activator domain-containing protein</fullName>
    </recommendedName>
</protein>
<proteinExistence type="predicted"/>
<reference evidence="3" key="1">
    <citation type="submission" date="2020-02" db="EMBL/GenBank/DDBJ databases">
        <authorList>
            <person name="Meier V. D."/>
        </authorList>
    </citation>
    <scope>NUCLEOTIDE SEQUENCE</scope>
    <source>
        <strain evidence="3">AVDCRST_MAG68</strain>
    </source>
</reference>
<dbReference type="PANTHER" id="PTHR35807">
    <property type="entry name" value="TRANSCRIPTIONAL REGULATOR REDD-RELATED"/>
    <property type="match status" value="1"/>
</dbReference>
<evidence type="ECO:0000256" key="1">
    <source>
        <dbReference type="SAM" id="MobiDB-lite"/>
    </source>
</evidence>
<dbReference type="Gene3D" id="1.10.10.10">
    <property type="entry name" value="Winged helix-like DNA-binding domain superfamily/Winged helix DNA-binding domain"/>
    <property type="match status" value="1"/>
</dbReference>
<dbReference type="InterPro" id="IPR019734">
    <property type="entry name" value="TPR_rpt"/>
</dbReference>
<dbReference type="Gene3D" id="1.25.40.10">
    <property type="entry name" value="Tetratricopeptide repeat domain"/>
    <property type="match status" value="4"/>
</dbReference>
<dbReference type="EMBL" id="CADCTW010000032">
    <property type="protein sequence ID" value="CAA9302565.1"/>
    <property type="molecule type" value="Genomic_DNA"/>
</dbReference>
<dbReference type="SMART" id="SM01043">
    <property type="entry name" value="BTAD"/>
    <property type="match status" value="1"/>
</dbReference>
<dbReference type="SUPFAM" id="SSF48452">
    <property type="entry name" value="TPR-like"/>
    <property type="match status" value="3"/>
</dbReference>
<dbReference type="InterPro" id="IPR036388">
    <property type="entry name" value="WH-like_DNA-bd_sf"/>
</dbReference>
<feature type="domain" description="Bacterial transcriptional activator" evidence="2">
    <location>
        <begin position="98"/>
        <end position="235"/>
    </location>
</feature>
<feature type="compositionally biased region" description="Low complexity" evidence="1">
    <location>
        <begin position="243"/>
        <end position="258"/>
    </location>
</feature>
<sequence>MIQLRTLGSLDLRSSQDDELRQVLAQPKRFALLVYLVAAGRFHRRDTLFTLFWPESDAERARSSLRTALHFLRRALGAEVIAGRGTEEVGVAPGTVWCDAAAFEAELEAGRAEAALELYRGPFLAGFNLSGMGEWERWLNDERERLHRRAVEAAESLAARGEAEGDPRTVMRWARHAAALEPDDEGTLRRLMQRLAAIGDRAGAVYAFEEFSRRLWADCQAEPSRQTRALADEIRRGAADPDLLPSPLRAPGAPAAPLTEVAPADVNGRSRESGSRTAAVDGGSREVDAGSDSVDATRLDLGPRSVDAGPGSVDAGRAATDAAVVSVDAARGSADAARAANARPEAGARSSPMDTPPDARQADAAAHRANADAGPSALEAARPGDEAPDDARRPNARERVDVQASDAPAGPVVDPSSTAAWRTAVDTGPAITTDASEPRRTRRRWPWAAAVAMILCAAAVGVWRFTGARAADGVTARVAVLPFAVYGRGELAYLREGMVDLLSTKLDGAGDLRSVDARALLGTLEPGDAASPAAASEAASRLGAGLFVLGSVVDAGPRLQLRAVLYRRTADGTATEADAAVEGARDSLPRLVDRLTAQLLAGRLSGPGARLQRLAVLTTPSVPALKAYLQGESALRVGHYGAAKEALERAVAEDSTFALAWYRLSVAVAQSGERTGTAAREAVRYAGKLDPYDRLLLQAWLASWDFRYAEAERMYRQAVAARPDDVEAWSQLAQVLFHGGAPRGHPAAESRPAWERVLALEGGNLDAMGYLARIAIAEGRLADADTLLARALALNPEGDRALVWRGYRGVALGDPEALEAAAAGLRRASDLAAWVIAWRMVEDTRNPRAARPLVEPLLDPVRPARIRASGHVLLAHTELARGRWSAARPHLDSAAELDPRVALQARAQLAALPFLPVDRAEAERVRAELMALPRGLADAPPGVEPRGPYAGVAFPELQLHALGLLEARRGDTAAALRYAKQLDGFDPPTRGVRIRGPLLGDGVRAHVAWLGGRPRDGLAVIDSAWQEFDRKPEVFPYLLDSGHPRFLRAELLRLAGRHREALRWYGSVAEHFDKSIVYAAPVHLRTAEILDRLGRPAEAAAHYRRFVELWRDGDPALRPAVEQARRRLQQLQR</sequence>
<dbReference type="SMART" id="SM00028">
    <property type="entry name" value="TPR"/>
    <property type="match status" value="6"/>
</dbReference>
<feature type="compositionally biased region" description="Basic and acidic residues" evidence="1">
    <location>
        <begin position="382"/>
        <end position="401"/>
    </location>
</feature>
<dbReference type="AlphaFoldDB" id="A0A6J4KEF5"/>
<evidence type="ECO:0000313" key="3">
    <source>
        <dbReference type="EMBL" id="CAA9302565.1"/>
    </source>
</evidence>
<dbReference type="InterPro" id="IPR005158">
    <property type="entry name" value="BTAD"/>
</dbReference>
<evidence type="ECO:0000259" key="2">
    <source>
        <dbReference type="SMART" id="SM01043"/>
    </source>
</evidence>
<dbReference type="GO" id="GO:0006355">
    <property type="term" value="P:regulation of DNA-templated transcription"/>
    <property type="evidence" value="ECO:0007669"/>
    <property type="project" value="InterPro"/>
</dbReference>
<dbReference type="InterPro" id="IPR016032">
    <property type="entry name" value="Sig_transdc_resp-reg_C-effctor"/>
</dbReference>
<dbReference type="GO" id="GO:0003677">
    <property type="term" value="F:DNA binding"/>
    <property type="evidence" value="ECO:0007669"/>
    <property type="project" value="InterPro"/>
</dbReference>
<feature type="compositionally biased region" description="Low complexity" evidence="1">
    <location>
        <begin position="331"/>
        <end position="350"/>
    </location>
</feature>
<dbReference type="SUPFAM" id="SSF46894">
    <property type="entry name" value="C-terminal effector domain of the bipartite response regulators"/>
    <property type="match status" value="1"/>
</dbReference>
<feature type="region of interest" description="Disordered" evidence="1">
    <location>
        <begin position="331"/>
        <end position="416"/>
    </location>
</feature>
<name>A0A6J4KEF5_9BACT</name>
<accession>A0A6J4KEF5</accession>
<dbReference type="Pfam" id="PF03704">
    <property type="entry name" value="BTAD"/>
    <property type="match status" value="1"/>
</dbReference>